<accession>A0A0G0NKE3</accession>
<keyword evidence="1" id="KW-1133">Transmembrane helix</keyword>
<evidence type="ECO:0000256" key="1">
    <source>
        <dbReference type="SAM" id="Phobius"/>
    </source>
</evidence>
<dbReference type="EMBL" id="LBVC01000038">
    <property type="protein sequence ID" value="KKQ77571.1"/>
    <property type="molecule type" value="Genomic_DNA"/>
</dbReference>
<protein>
    <submittedName>
        <fullName evidence="2">Uncharacterized protein</fullName>
    </submittedName>
</protein>
<comment type="caution">
    <text evidence="2">The sequence shown here is derived from an EMBL/GenBank/DDBJ whole genome shotgun (WGS) entry which is preliminary data.</text>
</comment>
<keyword evidence="1" id="KW-0812">Transmembrane</keyword>
<keyword evidence="1" id="KW-0472">Membrane</keyword>
<sequence length="35" mass="4169">MKNRKLDFYDVNIKVGIAFSLLMIVFLLAFFILFK</sequence>
<proteinExistence type="predicted"/>
<evidence type="ECO:0000313" key="3">
    <source>
        <dbReference type="Proteomes" id="UP000034324"/>
    </source>
</evidence>
<reference evidence="2 3" key="1">
    <citation type="journal article" date="2015" name="Nature">
        <title>rRNA introns, odd ribosomes, and small enigmatic genomes across a large radiation of phyla.</title>
        <authorList>
            <person name="Brown C.T."/>
            <person name="Hug L.A."/>
            <person name="Thomas B.C."/>
            <person name="Sharon I."/>
            <person name="Castelle C.J."/>
            <person name="Singh A."/>
            <person name="Wilkins M.J."/>
            <person name="Williams K.H."/>
            <person name="Banfield J.F."/>
        </authorList>
    </citation>
    <scope>NUCLEOTIDE SEQUENCE [LARGE SCALE GENOMIC DNA]</scope>
</reference>
<dbReference type="Proteomes" id="UP000034324">
    <property type="component" value="Unassembled WGS sequence"/>
</dbReference>
<evidence type="ECO:0000313" key="2">
    <source>
        <dbReference type="EMBL" id="KKQ77571.1"/>
    </source>
</evidence>
<dbReference type="AlphaFoldDB" id="A0A0G0NKE3"/>
<name>A0A0G0NKE3_9BACT</name>
<organism evidence="2 3">
    <name type="scientific">Candidatus Daviesbacteria bacterium GW2011_GWF2_38_6</name>
    <dbReference type="NCBI Taxonomy" id="1618432"/>
    <lineage>
        <taxon>Bacteria</taxon>
        <taxon>Candidatus Daviesiibacteriota</taxon>
    </lineage>
</organism>
<feature type="transmembrane region" description="Helical" evidence="1">
    <location>
        <begin position="12"/>
        <end position="34"/>
    </location>
</feature>
<gene>
    <name evidence="2" type="ORF">US99_C0038G0013</name>
</gene>